<dbReference type="EMBL" id="BAABGL010000008">
    <property type="protein sequence ID" value="GAA4389939.1"/>
    <property type="molecule type" value="Genomic_DNA"/>
</dbReference>
<feature type="region of interest" description="Disordered" evidence="1">
    <location>
        <begin position="182"/>
        <end position="201"/>
    </location>
</feature>
<dbReference type="RefSeq" id="WP_345031291.1">
    <property type="nucleotide sequence ID" value="NZ_BAABGL010000008.1"/>
</dbReference>
<feature type="compositionally biased region" description="Basic and acidic residues" evidence="1">
    <location>
        <begin position="276"/>
        <end position="286"/>
    </location>
</feature>
<feature type="compositionally biased region" description="Basic and acidic residues" evidence="1">
    <location>
        <begin position="310"/>
        <end position="355"/>
    </location>
</feature>
<dbReference type="NCBIfam" id="NF040712">
    <property type="entry name" value="SepH"/>
    <property type="match status" value="1"/>
</dbReference>
<feature type="compositionally biased region" description="Basic and acidic residues" evidence="1">
    <location>
        <begin position="377"/>
        <end position="388"/>
    </location>
</feature>
<feature type="region of interest" description="Disordered" evidence="1">
    <location>
        <begin position="238"/>
        <end position="388"/>
    </location>
</feature>
<feature type="domain" description="DUF3071" evidence="2">
    <location>
        <begin position="1"/>
        <end position="169"/>
    </location>
</feature>
<accession>A0ABP8JFC2</accession>
<gene>
    <name evidence="3" type="primary">sepH</name>
    <name evidence="3" type="ORF">GCM10023167_16110</name>
</gene>
<keyword evidence="4" id="KW-1185">Reference proteome</keyword>
<dbReference type="Proteomes" id="UP001500642">
    <property type="component" value="Unassembled WGS sequence"/>
</dbReference>
<evidence type="ECO:0000313" key="4">
    <source>
        <dbReference type="Proteomes" id="UP001500642"/>
    </source>
</evidence>
<evidence type="ECO:0000313" key="3">
    <source>
        <dbReference type="EMBL" id="GAA4389939.1"/>
    </source>
</evidence>
<organism evidence="3 4">
    <name type="scientific">Brevibacterium pityocampae</name>
    <dbReference type="NCBI Taxonomy" id="506594"/>
    <lineage>
        <taxon>Bacteria</taxon>
        <taxon>Bacillati</taxon>
        <taxon>Actinomycetota</taxon>
        <taxon>Actinomycetes</taxon>
        <taxon>Micrococcales</taxon>
        <taxon>Brevibacteriaceae</taxon>
        <taxon>Brevibacterium</taxon>
    </lineage>
</organism>
<evidence type="ECO:0000256" key="1">
    <source>
        <dbReference type="SAM" id="MobiDB-lite"/>
    </source>
</evidence>
<dbReference type="Pfam" id="PF11268">
    <property type="entry name" value="DUF3071"/>
    <property type="match status" value="1"/>
</dbReference>
<dbReference type="InterPro" id="IPR021421">
    <property type="entry name" value="DUF3071"/>
</dbReference>
<sequence>MTELTLRGVHDDEEHLVLSDGAGHHYLLPIDESLYAAVRRDRNRLARIRAAGEPVRPREIQAMIRSGMTTEEVVEATGATADHVRVYEGPVLAERRHIADRAGQCLVYPENNPDGTPKRLLALCRERLQMRDVDLGSMRWDAWKQTSGTWYVELSFVAADKERSAGWEYARGSISPLDDEARWLSDAGPSDSGPIPNFGSGSERVFNIEAEDGSTRIHEDSPRGSHMAETGRILESLRRRRGRQSAAAAEPDGLGDLARAPRDTPPPGSRRSLRAVSDEPARHPDGAHTALSAPEEADDAGIFPIPADEPAGHSRAPQDDVSADPHREEPGPGSPAEDHPSLLDEPGVSDHHHETQPIPRPGEAEAPRKKGRSSVPRWDEIMFGSKRD</sequence>
<comment type="caution">
    <text evidence="3">The sequence shown here is derived from an EMBL/GenBank/DDBJ whole genome shotgun (WGS) entry which is preliminary data.</text>
</comment>
<name>A0ABP8JFC2_9MICO</name>
<evidence type="ECO:0000259" key="2">
    <source>
        <dbReference type="Pfam" id="PF11268"/>
    </source>
</evidence>
<dbReference type="InterPro" id="IPR047682">
    <property type="entry name" value="SepH-like"/>
</dbReference>
<proteinExistence type="predicted"/>
<reference evidence="4" key="1">
    <citation type="journal article" date="2019" name="Int. J. Syst. Evol. Microbiol.">
        <title>The Global Catalogue of Microorganisms (GCM) 10K type strain sequencing project: providing services to taxonomists for standard genome sequencing and annotation.</title>
        <authorList>
            <consortium name="The Broad Institute Genomics Platform"/>
            <consortium name="The Broad Institute Genome Sequencing Center for Infectious Disease"/>
            <person name="Wu L."/>
            <person name="Ma J."/>
        </authorList>
    </citation>
    <scope>NUCLEOTIDE SEQUENCE [LARGE SCALE GENOMIC DNA]</scope>
    <source>
        <strain evidence="4">JCM 17808</strain>
    </source>
</reference>
<protein>
    <submittedName>
        <fullName evidence="3">Septation protein SepH</fullName>
    </submittedName>
</protein>